<sequence length="66" mass="7620">MSEDTKTPKPGFLPIETNWFDRLFISVVIWVALSLFWFRFIEPLGLSIWICCAISAVLAAYIIRRG</sequence>
<gene>
    <name evidence="2" type="ORF">C9E81_01245</name>
</gene>
<keyword evidence="1" id="KW-0812">Transmembrane</keyword>
<protein>
    <recommendedName>
        <fullName evidence="4">DUF2160 domain-containing protein</fullName>
    </recommendedName>
</protein>
<dbReference type="RefSeq" id="WP_122110500.1">
    <property type="nucleotide sequence ID" value="NZ_QOKZ01000001.1"/>
</dbReference>
<evidence type="ECO:0000256" key="1">
    <source>
        <dbReference type="SAM" id="Phobius"/>
    </source>
</evidence>
<dbReference type="Pfam" id="PF09928">
    <property type="entry name" value="DUF2160"/>
    <property type="match status" value="1"/>
</dbReference>
<dbReference type="Proteomes" id="UP000273516">
    <property type="component" value="Unassembled WGS sequence"/>
</dbReference>
<reference evidence="2 3" key="1">
    <citation type="submission" date="2018-07" db="EMBL/GenBank/DDBJ databases">
        <authorList>
            <person name="Zhang Y."/>
            <person name="Wang L."/>
            <person name="Ma S."/>
        </authorList>
    </citation>
    <scope>NUCLEOTIDE SEQUENCE [LARGE SCALE GENOMIC DNA]</scope>
    <source>
        <strain evidence="2 3">4-2</strain>
    </source>
</reference>
<keyword evidence="1" id="KW-1133">Transmembrane helix</keyword>
<accession>A0A3M0MI48</accession>
<feature type="transmembrane region" description="Helical" evidence="1">
    <location>
        <begin position="44"/>
        <end position="63"/>
    </location>
</feature>
<evidence type="ECO:0000313" key="3">
    <source>
        <dbReference type="Proteomes" id="UP000273516"/>
    </source>
</evidence>
<keyword evidence="3" id="KW-1185">Reference proteome</keyword>
<name>A0A3M0MI48_9RHOB</name>
<evidence type="ECO:0008006" key="4">
    <source>
        <dbReference type="Google" id="ProtNLM"/>
    </source>
</evidence>
<comment type="caution">
    <text evidence="2">The sequence shown here is derived from an EMBL/GenBank/DDBJ whole genome shotgun (WGS) entry which is preliminary data.</text>
</comment>
<dbReference type="InterPro" id="IPR018678">
    <property type="entry name" value="DUF2160_TM"/>
</dbReference>
<dbReference type="EMBL" id="QOKZ01000001">
    <property type="protein sequence ID" value="RMC37412.1"/>
    <property type="molecule type" value="Genomic_DNA"/>
</dbReference>
<proteinExistence type="predicted"/>
<evidence type="ECO:0000313" key="2">
    <source>
        <dbReference type="EMBL" id="RMC37412.1"/>
    </source>
</evidence>
<feature type="transmembrane region" description="Helical" evidence="1">
    <location>
        <begin position="20"/>
        <end position="38"/>
    </location>
</feature>
<dbReference type="OrthoDB" id="7689810at2"/>
<dbReference type="AlphaFoldDB" id="A0A3M0MI48"/>
<organism evidence="2 3">
    <name type="scientific">Paracoccus alkanivorans</name>
    <dbReference type="NCBI Taxonomy" id="2116655"/>
    <lineage>
        <taxon>Bacteria</taxon>
        <taxon>Pseudomonadati</taxon>
        <taxon>Pseudomonadota</taxon>
        <taxon>Alphaproteobacteria</taxon>
        <taxon>Rhodobacterales</taxon>
        <taxon>Paracoccaceae</taxon>
        <taxon>Paracoccus</taxon>
    </lineage>
</organism>
<keyword evidence="1" id="KW-0472">Membrane</keyword>